<dbReference type="GO" id="GO:0005975">
    <property type="term" value="P:carbohydrate metabolic process"/>
    <property type="evidence" value="ECO:0007669"/>
    <property type="project" value="InterPro"/>
</dbReference>
<dbReference type="Pfam" id="PF17389">
    <property type="entry name" value="Bac_rhamnosid6H"/>
    <property type="match status" value="1"/>
</dbReference>
<dbReference type="EMBL" id="PVWQ01000007">
    <property type="protein sequence ID" value="RDW76790.1"/>
    <property type="molecule type" value="Genomic_DNA"/>
</dbReference>
<dbReference type="PANTHER" id="PTHR34987">
    <property type="entry name" value="C, PUTATIVE (AFU_ORTHOLOGUE AFUA_3G02880)-RELATED"/>
    <property type="match status" value="1"/>
</dbReference>
<dbReference type="Gene3D" id="2.60.420.10">
    <property type="entry name" value="Maltose phosphorylase, domain 3"/>
    <property type="match status" value="1"/>
</dbReference>
<evidence type="ECO:0000313" key="3">
    <source>
        <dbReference type="EMBL" id="RDW76790.1"/>
    </source>
</evidence>
<reference evidence="3 4" key="1">
    <citation type="journal article" date="2018" name="IMA Fungus">
        <title>IMA Genome-F 9: Draft genome sequence of Annulohypoxylon stygium, Aspergillus mulundensis, Berkeleyomyces basicola (syn. Thielaviopsis basicola), Ceratocystis smalleyi, two Cercospora beticola strains, Coleophoma cylindrospora, Fusarium fracticaudum, Phialophora cf. hyalina, and Morchella septimelata.</title>
        <authorList>
            <person name="Wingfield B.D."/>
            <person name="Bills G.F."/>
            <person name="Dong Y."/>
            <person name="Huang W."/>
            <person name="Nel W.J."/>
            <person name="Swalarsk-Parry B.S."/>
            <person name="Vaghefi N."/>
            <person name="Wilken P.M."/>
            <person name="An Z."/>
            <person name="de Beer Z.W."/>
            <person name="De Vos L."/>
            <person name="Chen L."/>
            <person name="Duong T.A."/>
            <person name="Gao Y."/>
            <person name="Hammerbacher A."/>
            <person name="Kikkert J.R."/>
            <person name="Li Y."/>
            <person name="Li H."/>
            <person name="Li K."/>
            <person name="Li Q."/>
            <person name="Liu X."/>
            <person name="Ma X."/>
            <person name="Naidoo K."/>
            <person name="Pethybridge S.J."/>
            <person name="Sun J."/>
            <person name="Steenkamp E.T."/>
            <person name="van der Nest M.A."/>
            <person name="van Wyk S."/>
            <person name="Wingfield M.J."/>
            <person name="Xiong C."/>
            <person name="Yue Q."/>
            <person name="Zhang X."/>
        </authorList>
    </citation>
    <scope>NUCLEOTIDE SEQUENCE [LARGE SCALE GENOMIC DNA]</scope>
    <source>
        <strain evidence="3 4">DSM 5745</strain>
    </source>
</reference>
<comment type="caution">
    <text evidence="3">The sequence shown here is derived from an EMBL/GenBank/DDBJ whole genome shotgun (WGS) entry which is preliminary data.</text>
</comment>
<dbReference type="Pfam" id="PF17390">
    <property type="entry name" value="Bac_rhamnosid_C"/>
    <property type="match status" value="1"/>
</dbReference>
<evidence type="ECO:0000259" key="2">
    <source>
        <dbReference type="Pfam" id="PF17390"/>
    </source>
</evidence>
<dbReference type="GO" id="GO:0003824">
    <property type="term" value="F:catalytic activity"/>
    <property type="evidence" value="ECO:0007669"/>
    <property type="project" value="UniProtKB-ARBA"/>
</dbReference>
<proteinExistence type="predicted"/>
<dbReference type="AlphaFoldDB" id="A0A3D8RS55"/>
<evidence type="ECO:0000259" key="1">
    <source>
        <dbReference type="Pfam" id="PF17389"/>
    </source>
</evidence>
<name>A0A3D8RS55_9EURO</name>
<dbReference type="SUPFAM" id="SSF48208">
    <property type="entry name" value="Six-hairpin glycosidases"/>
    <property type="match status" value="1"/>
</dbReference>
<dbReference type="GeneID" id="38117152"/>
<gene>
    <name evidence="3" type="ORF">DSM5745_06782</name>
</gene>
<dbReference type="InterPro" id="IPR035398">
    <property type="entry name" value="Bac_rhamnosid_C"/>
</dbReference>
<dbReference type="OrthoDB" id="10036721at2759"/>
<keyword evidence="4" id="KW-1185">Reference proteome</keyword>
<feature type="domain" description="Alpha-L-rhamnosidase six-hairpin glycosidase" evidence="1">
    <location>
        <begin position="248"/>
        <end position="464"/>
    </location>
</feature>
<protein>
    <submittedName>
        <fullName evidence="3">Uncharacterized protein</fullName>
    </submittedName>
</protein>
<dbReference type="Proteomes" id="UP000256690">
    <property type="component" value="Unassembled WGS sequence"/>
</dbReference>
<dbReference type="STRING" id="1810919.A0A3D8RS55"/>
<dbReference type="PANTHER" id="PTHR34987:SF5">
    <property type="entry name" value="ALPHA-RHAMNOSIDASE"/>
    <property type="match status" value="1"/>
</dbReference>
<dbReference type="Gene3D" id="1.50.10.10">
    <property type="match status" value="1"/>
</dbReference>
<feature type="domain" description="Alpha-L-rhamnosidase C-terminal" evidence="2">
    <location>
        <begin position="576"/>
        <end position="650"/>
    </location>
</feature>
<sequence>MLLIPGLLFGSCLAQSCWNSVQCTGPLEPSFPGPWESNIYAPTSRTVQPRTVLRLPDGDLVSEYTNPSNFILDSSTSDLVFDFGLEVGGLVSLEYTLTGPQTQLGLAFTEAKDHIGRTSDSSRGGDGDDKAIFAELKQVSNGTYTMPRAKLRGGFRYLTLFLPYSASNSTLTITNVTLELSFQPTWSNLRAYQGYFDSSDSLLNRIWYAGVWTLQSNSISGDSGMRTPSPNTLDGWDNIEVISDQDTVLVDGAKRDRLIWTGDMGTALPSVFVSTGELKSARSALAVIFANQADNGQFPKAGPPNAQLNSDTYHLWQLIGTYNYLLYSGDTAFVVDHWPQFIKGLNRSLSLLSPNGIVKVTAERDWGRFTYGAERASASILLYRALTGGAAMASWLSDSITGNWTEYYNDQAQTLKTAIMEHLWDDSVGAFKDSPDSVLYPQDANSLALAYGVITPNSNSSQAERISDYLTTNWTPIGPSCPELPDNVSPFISSIELDAHFKAGRPDRALTLIRDLWGWYLDHENGTQSTTPEGYTVDGTWEYRLERSYTKGSPYLSHSHGWSSGPTSTLTEYMLGLRVTKPAGEEWVLSPAAFTELDKFEGGFTTSYGKFSASVKVDGKVARVEWNTPRGTKGVVDLPGHEPFRVRGGKGSRKVRI</sequence>
<dbReference type="InterPro" id="IPR008928">
    <property type="entry name" value="6-hairpin_glycosidase_sf"/>
</dbReference>
<dbReference type="InterPro" id="IPR012341">
    <property type="entry name" value="6hp_glycosidase-like_sf"/>
</dbReference>
<organism evidence="3 4">
    <name type="scientific">Aspergillus mulundensis</name>
    <dbReference type="NCBI Taxonomy" id="1810919"/>
    <lineage>
        <taxon>Eukaryota</taxon>
        <taxon>Fungi</taxon>
        <taxon>Dikarya</taxon>
        <taxon>Ascomycota</taxon>
        <taxon>Pezizomycotina</taxon>
        <taxon>Eurotiomycetes</taxon>
        <taxon>Eurotiomycetidae</taxon>
        <taxon>Eurotiales</taxon>
        <taxon>Aspergillaceae</taxon>
        <taxon>Aspergillus</taxon>
        <taxon>Aspergillus subgen. Nidulantes</taxon>
    </lineage>
</organism>
<evidence type="ECO:0000313" key="4">
    <source>
        <dbReference type="Proteomes" id="UP000256690"/>
    </source>
</evidence>
<dbReference type="RefSeq" id="XP_026603102.1">
    <property type="nucleotide sequence ID" value="XM_026748798.1"/>
</dbReference>
<dbReference type="InterPro" id="IPR035396">
    <property type="entry name" value="Bac_rhamnosid6H"/>
</dbReference>
<accession>A0A3D8RS55</accession>